<evidence type="ECO:0000256" key="5">
    <source>
        <dbReference type="ARBA" id="ARBA00022917"/>
    </source>
</evidence>
<comment type="subcellular location">
    <subcellularLocation>
        <location evidence="8">Cytoplasm</location>
    </subcellularLocation>
</comment>
<keyword evidence="2 8" id="KW-0963">Cytoplasm</keyword>
<dbReference type="EMBL" id="NDYI01000005">
    <property type="protein sequence ID" value="OXZ39489.1"/>
    <property type="molecule type" value="Genomic_DNA"/>
</dbReference>
<accession>A0A233W4B4</accession>
<dbReference type="AlphaFoldDB" id="A0A233W4B4"/>
<comment type="catalytic activity">
    <reaction evidence="8">
        <text>L-seryl-tRNA(Sec) + selenophosphate + H(+) = L-selenocysteinyl-tRNA(Sec) + phosphate</text>
        <dbReference type="Rhea" id="RHEA:22728"/>
        <dbReference type="Rhea" id="RHEA-COMP:9742"/>
        <dbReference type="Rhea" id="RHEA-COMP:9743"/>
        <dbReference type="ChEBI" id="CHEBI:15378"/>
        <dbReference type="ChEBI" id="CHEBI:16144"/>
        <dbReference type="ChEBI" id="CHEBI:43474"/>
        <dbReference type="ChEBI" id="CHEBI:78533"/>
        <dbReference type="ChEBI" id="CHEBI:78573"/>
        <dbReference type="EC" id="2.9.1.1"/>
    </reaction>
</comment>
<dbReference type="GO" id="GO:0001514">
    <property type="term" value="P:selenocysteine incorporation"/>
    <property type="evidence" value="ECO:0007669"/>
    <property type="project" value="UniProtKB-UniRule"/>
</dbReference>
<proteinExistence type="inferred from homology"/>
<evidence type="ECO:0000259" key="10">
    <source>
        <dbReference type="Pfam" id="PF12390"/>
    </source>
</evidence>
<keyword evidence="4 8" id="KW-0663">Pyridoxal phosphate</keyword>
<dbReference type="Gene3D" id="3.40.640.10">
    <property type="entry name" value="Type I PLP-dependent aspartate aminotransferase-like (Major domain)"/>
    <property type="match status" value="1"/>
</dbReference>
<keyword evidence="6 8" id="KW-0711">Selenium</keyword>
<dbReference type="PANTHER" id="PTHR32328:SF0">
    <property type="entry name" value="L-SERYL-TRNA(SEC) SELENIUM TRANSFERASE"/>
    <property type="match status" value="1"/>
</dbReference>
<sequence>MGIDLKEMFKKLPQVSEILESEEILEAYEEYPESLIKDSVRESIEFFRNRILNKEEFDFYNKDVIDKAFELMDKNFSPSLKPVINATGVILHTNLGRSLLNEKVVDNLCKIAGNYSNLEYDLDEGKRGSRYVHAVELLKRITKAEDAVVVNNNASAVFLTLNTLAQNKEAIISRGELVEVGGSFRISSIMEKSGAKLVEVGSTNKTHMYDYEDNINEETALIMKVHTSNYSVVGFSESVSGDELRQLCDEKGIHLIEDLGSGSLIDLSKFGLSYERTVKDCINEGIDLVSFSGDKILGGPQAGIIVGKKELISKIKKNQLLRAFRVDKFTLGALEETLKFYLDEEKAIANIPTLKMISMPKEEILRKAEKLKSMIEKEVDLNMEIVESQSEVGGGAYPLDKLDSYSIAIKPDMKVSEFERGLRLSKDHIIGTVHDDTFFMDLRCIFEKDFERIVKVIKLNTILKKMPM</sequence>
<comment type="cofactor">
    <cofactor evidence="1 8 9">
        <name>pyridoxal 5'-phosphate</name>
        <dbReference type="ChEBI" id="CHEBI:597326"/>
    </cofactor>
</comment>
<organism evidence="11 12">
    <name type="scientific">Finegoldia magna</name>
    <name type="common">Peptostreptococcus magnus</name>
    <dbReference type="NCBI Taxonomy" id="1260"/>
    <lineage>
        <taxon>Bacteria</taxon>
        <taxon>Bacillati</taxon>
        <taxon>Bacillota</taxon>
        <taxon>Tissierellia</taxon>
        <taxon>Tissierellales</taxon>
        <taxon>Peptoniphilaceae</taxon>
        <taxon>Finegoldia</taxon>
    </lineage>
</organism>
<dbReference type="PANTHER" id="PTHR32328">
    <property type="entry name" value="L-SERYL-TRNA(SEC) SELENIUM TRANSFERASE"/>
    <property type="match status" value="1"/>
</dbReference>
<comment type="pathway">
    <text evidence="8">Aminoacyl-tRNA biosynthesis; selenocysteinyl-tRNA(Sec) biosynthesis; selenocysteinyl-tRNA(Sec) from L-seryl-tRNA(Sec) (bacterial route): step 1/1.</text>
</comment>
<evidence type="ECO:0000256" key="4">
    <source>
        <dbReference type="ARBA" id="ARBA00022898"/>
    </source>
</evidence>
<dbReference type="InterPro" id="IPR015421">
    <property type="entry name" value="PyrdxlP-dep_Trfase_major"/>
</dbReference>
<dbReference type="UniPathway" id="UPA00906">
    <property type="reaction ID" value="UER00896"/>
</dbReference>
<evidence type="ECO:0000256" key="8">
    <source>
        <dbReference type="HAMAP-Rule" id="MF_00423"/>
    </source>
</evidence>
<name>A0A233W4B4_FINMA</name>
<dbReference type="InterPro" id="IPR018319">
    <property type="entry name" value="SelA-like"/>
</dbReference>
<evidence type="ECO:0000256" key="2">
    <source>
        <dbReference type="ARBA" id="ARBA00022490"/>
    </source>
</evidence>
<dbReference type="RefSeq" id="WP_002837507.1">
    <property type="nucleotide sequence ID" value="NZ_JAWEFQ010000037.1"/>
</dbReference>
<feature type="domain" description="L-seryl-tRNA selenium transferase N-terminal" evidence="10">
    <location>
        <begin position="9"/>
        <end position="45"/>
    </location>
</feature>
<dbReference type="GO" id="GO:0001717">
    <property type="term" value="P:conversion of seryl-tRNAsec to selenocys-tRNAsec"/>
    <property type="evidence" value="ECO:0007669"/>
    <property type="project" value="UniProtKB-UniRule"/>
</dbReference>
<dbReference type="InterPro" id="IPR004534">
    <property type="entry name" value="SelA_trans"/>
</dbReference>
<evidence type="ECO:0000313" key="12">
    <source>
        <dbReference type="Proteomes" id="UP000215361"/>
    </source>
</evidence>
<keyword evidence="3 8" id="KW-0808">Transferase</keyword>
<dbReference type="GO" id="GO:0005737">
    <property type="term" value="C:cytoplasm"/>
    <property type="evidence" value="ECO:0007669"/>
    <property type="project" value="UniProtKB-SubCell"/>
</dbReference>
<evidence type="ECO:0000256" key="1">
    <source>
        <dbReference type="ARBA" id="ARBA00001933"/>
    </source>
</evidence>
<evidence type="ECO:0000256" key="9">
    <source>
        <dbReference type="PIRSR" id="PIRSR618319-50"/>
    </source>
</evidence>
<dbReference type="NCBIfam" id="TIGR00474">
    <property type="entry name" value="selA"/>
    <property type="match status" value="1"/>
</dbReference>
<protein>
    <recommendedName>
        <fullName evidence="8">L-seryl-tRNA(Sec) selenium transferase</fullName>
        <ecNumber evidence="8">2.9.1.1</ecNumber>
    </recommendedName>
    <alternativeName>
        <fullName evidence="8">Selenocysteine synthase</fullName>
        <shortName evidence="8">Sec synthase</shortName>
    </alternativeName>
    <alternativeName>
        <fullName evidence="8">Selenocysteinyl-tRNA(Sec) synthase</fullName>
    </alternativeName>
</protein>
<dbReference type="SUPFAM" id="SSF53383">
    <property type="entry name" value="PLP-dependent transferases"/>
    <property type="match status" value="1"/>
</dbReference>
<evidence type="ECO:0000313" key="11">
    <source>
        <dbReference type="EMBL" id="OXZ39489.1"/>
    </source>
</evidence>
<comment type="similarity">
    <text evidence="7 8">Belongs to the SelA family.</text>
</comment>
<keyword evidence="5 8" id="KW-0648">Protein biosynthesis</keyword>
<dbReference type="HAMAP" id="MF_00423">
    <property type="entry name" value="SelA"/>
    <property type="match status" value="1"/>
</dbReference>
<dbReference type="Gene3D" id="3.90.1150.180">
    <property type="match status" value="1"/>
</dbReference>
<dbReference type="InterPro" id="IPR015424">
    <property type="entry name" value="PyrdxlP-dep_Trfase"/>
</dbReference>
<comment type="function">
    <text evidence="8">Converts seryl-tRNA(Sec) to selenocysteinyl-tRNA(Sec) required for selenoprotein biosynthesis.</text>
</comment>
<reference evidence="12" key="1">
    <citation type="submission" date="2017-04" db="EMBL/GenBank/DDBJ databases">
        <title>Finegoldia magna isolated from orthopedic joint implant-associated infections.</title>
        <authorList>
            <person name="Bjorklund S."/>
            <person name="Bruggemann H."/>
            <person name="Jensen A."/>
            <person name="Hellmark B."/>
            <person name="Soderquist B."/>
        </authorList>
    </citation>
    <scope>NUCLEOTIDE SEQUENCE [LARGE SCALE GENOMIC DNA]</scope>
    <source>
        <strain evidence="12">08T492</strain>
    </source>
</reference>
<dbReference type="InterPro" id="IPR025862">
    <property type="entry name" value="SelA_trans_N_dom"/>
</dbReference>
<dbReference type="Pfam" id="PF12390">
    <property type="entry name" value="Se-cys_synth_N"/>
    <property type="match status" value="1"/>
</dbReference>
<feature type="modified residue" description="N6-(pyridoxal phosphate)lysine" evidence="8 9">
    <location>
        <position position="295"/>
    </location>
</feature>
<gene>
    <name evidence="8" type="primary">selA</name>
    <name evidence="11" type="ORF">B9N56_01875</name>
</gene>
<evidence type="ECO:0000256" key="7">
    <source>
        <dbReference type="ARBA" id="ARBA00044507"/>
    </source>
</evidence>
<comment type="caution">
    <text evidence="11">The sequence shown here is derived from an EMBL/GenBank/DDBJ whole genome shotgun (WGS) entry which is preliminary data.</text>
</comment>
<dbReference type="Proteomes" id="UP000215361">
    <property type="component" value="Unassembled WGS sequence"/>
</dbReference>
<evidence type="ECO:0000256" key="3">
    <source>
        <dbReference type="ARBA" id="ARBA00022679"/>
    </source>
</evidence>
<dbReference type="Pfam" id="PF03841">
    <property type="entry name" value="SelA"/>
    <property type="match status" value="1"/>
</dbReference>
<dbReference type="GO" id="GO:0004125">
    <property type="term" value="F:L-seryl-tRNA(Sec) selenium transferase activity"/>
    <property type="evidence" value="ECO:0007669"/>
    <property type="project" value="UniProtKB-UniRule"/>
</dbReference>
<evidence type="ECO:0000256" key="6">
    <source>
        <dbReference type="ARBA" id="ARBA00023266"/>
    </source>
</evidence>
<dbReference type="EC" id="2.9.1.1" evidence="8"/>